<reference evidence="1 2" key="1">
    <citation type="journal article" date="2014" name="BMC Genomics">
        <title>Comparative genomics of the major fungal agents of human and animal Sporotrichosis: Sporothrix schenckii and Sporothrix brasiliensis.</title>
        <authorList>
            <person name="Teixeira M.M."/>
            <person name="de Almeida L.G."/>
            <person name="Kubitschek-Barreira P."/>
            <person name="Alves F.L."/>
            <person name="Kioshima E.S."/>
            <person name="Abadio A.K."/>
            <person name="Fernandes L."/>
            <person name="Derengowski L.S."/>
            <person name="Ferreira K.S."/>
            <person name="Souza R.C."/>
            <person name="Ruiz J.C."/>
            <person name="de Andrade N.C."/>
            <person name="Paes H.C."/>
            <person name="Nicola A.M."/>
            <person name="Albuquerque P."/>
            <person name="Gerber A.L."/>
            <person name="Martins V.P."/>
            <person name="Peconick L.D."/>
            <person name="Neto A.V."/>
            <person name="Chaucanez C.B."/>
            <person name="Silva P.A."/>
            <person name="Cunha O.L."/>
            <person name="de Oliveira F.F."/>
            <person name="dos Santos T.C."/>
            <person name="Barros A.L."/>
            <person name="Soares M.A."/>
            <person name="de Oliveira L.M."/>
            <person name="Marini M.M."/>
            <person name="Villalobos-Duno H."/>
            <person name="Cunha M.M."/>
            <person name="de Hoog S."/>
            <person name="da Silveira J.F."/>
            <person name="Henrissat B."/>
            <person name="Nino-Vega G.A."/>
            <person name="Cisalpino P.S."/>
            <person name="Mora-Montes H.M."/>
            <person name="Almeida S.R."/>
            <person name="Stajich J.E."/>
            <person name="Lopes-Bezerra L.M."/>
            <person name="Vasconcelos A.T."/>
            <person name="Felipe M.S."/>
        </authorList>
    </citation>
    <scope>NUCLEOTIDE SEQUENCE [LARGE SCALE GENOMIC DNA]</scope>
    <source>
        <strain evidence="1 2">1099-18</strain>
    </source>
</reference>
<name>A0A0F2M342_SPOSC</name>
<dbReference type="Proteomes" id="UP000033710">
    <property type="component" value="Unassembled WGS sequence"/>
</dbReference>
<dbReference type="KEGG" id="ssck:SPSK_03678"/>
<dbReference type="RefSeq" id="XP_016585232.1">
    <property type="nucleotide sequence ID" value="XM_016730513.1"/>
</dbReference>
<sequence length="139" mass="15666">MASGGAPPATPSLFIERYRARLELQSSRALSSLFRKPSRTLILRNGERWPHRRYVFVSVPRYLRKKSALLDLESRASTPVIGQLHSYFADVDNALLHLANSPAFDLGYDDKDSCPDGYWALACARDCSIDWGREDTPHA</sequence>
<dbReference type="EMBL" id="AXCR01000010">
    <property type="protein sequence ID" value="KJR82556.1"/>
    <property type="molecule type" value="Genomic_DNA"/>
</dbReference>
<dbReference type="VEuPathDB" id="FungiDB:SPSK_03678"/>
<comment type="caution">
    <text evidence="1">The sequence shown here is derived from an EMBL/GenBank/DDBJ whole genome shotgun (WGS) entry which is preliminary data.</text>
</comment>
<protein>
    <submittedName>
        <fullName evidence="1">Uncharacterized protein</fullName>
    </submittedName>
</protein>
<evidence type="ECO:0000313" key="2">
    <source>
        <dbReference type="Proteomes" id="UP000033710"/>
    </source>
</evidence>
<accession>A0A0F2M342</accession>
<gene>
    <name evidence="1" type="ORF">SPSK_03678</name>
</gene>
<dbReference type="GeneID" id="27665790"/>
<dbReference type="AlphaFoldDB" id="A0A0F2M342"/>
<organism evidence="1 2">
    <name type="scientific">Sporothrix schenckii 1099-18</name>
    <dbReference type="NCBI Taxonomy" id="1397361"/>
    <lineage>
        <taxon>Eukaryota</taxon>
        <taxon>Fungi</taxon>
        <taxon>Dikarya</taxon>
        <taxon>Ascomycota</taxon>
        <taxon>Pezizomycotina</taxon>
        <taxon>Sordariomycetes</taxon>
        <taxon>Sordariomycetidae</taxon>
        <taxon>Ophiostomatales</taxon>
        <taxon>Ophiostomataceae</taxon>
        <taxon>Sporothrix</taxon>
    </lineage>
</organism>
<reference evidence="1 2" key="2">
    <citation type="journal article" date="2015" name="Eukaryot. Cell">
        <title>Asexual propagation of a virulent clone complex in a human and feline outbreak of sporotrichosis.</title>
        <authorList>
            <person name="Teixeira Mde M."/>
            <person name="Rodrigues A.M."/>
            <person name="Tsui C.K."/>
            <person name="de Almeida L.G."/>
            <person name="Van Diepeningen A.D."/>
            <person name="van den Ende B.G."/>
            <person name="Fernandes G.F."/>
            <person name="Kano R."/>
            <person name="Hamelin R.C."/>
            <person name="Lopes-Bezerra L.M."/>
            <person name="Vasconcelos A.T."/>
            <person name="de Hoog S."/>
            <person name="de Camargo Z.P."/>
            <person name="Felipe M.S."/>
        </authorList>
    </citation>
    <scope>NUCLEOTIDE SEQUENCE [LARGE SCALE GENOMIC DNA]</scope>
    <source>
        <strain evidence="1 2">1099-18</strain>
    </source>
</reference>
<proteinExistence type="predicted"/>
<evidence type="ECO:0000313" key="1">
    <source>
        <dbReference type="EMBL" id="KJR82556.1"/>
    </source>
</evidence>